<evidence type="ECO:0000313" key="2">
    <source>
        <dbReference type="EMBL" id="HIH16669.1"/>
    </source>
</evidence>
<proteinExistence type="predicted"/>
<name>A0A7J4JJ77_9ARCH</name>
<comment type="caution">
    <text evidence="2">The sequence shown here is derived from an EMBL/GenBank/DDBJ whole genome shotgun (WGS) entry which is preliminary data.</text>
</comment>
<dbReference type="Pfam" id="PF10066">
    <property type="entry name" value="DUF2304"/>
    <property type="match status" value="1"/>
</dbReference>
<dbReference type="AlphaFoldDB" id="A0A7J4JJ77"/>
<feature type="transmembrane region" description="Helical" evidence="1">
    <location>
        <begin position="6"/>
        <end position="22"/>
    </location>
</feature>
<keyword evidence="1" id="KW-0812">Transmembrane</keyword>
<dbReference type="InterPro" id="IPR019277">
    <property type="entry name" value="DUF2304"/>
</dbReference>
<dbReference type="Proteomes" id="UP000564964">
    <property type="component" value="Unassembled WGS sequence"/>
</dbReference>
<keyword evidence="1" id="KW-1133">Transmembrane helix</keyword>
<organism evidence="2 3">
    <name type="scientific">Candidatus Iainarchaeum sp</name>
    <dbReference type="NCBI Taxonomy" id="3101447"/>
    <lineage>
        <taxon>Archaea</taxon>
        <taxon>Candidatus Iainarchaeota</taxon>
        <taxon>Candidatus Iainarchaeia</taxon>
        <taxon>Candidatus Iainarchaeales</taxon>
        <taxon>Candidatus Iainarchaeaceae</taxon>
        <taxon>Candidatus Iainarchaeum</taxon>
    </lineage>
</organism>
<sequence>MSIILVGLGFSLVMLYFTHLYYRRGQFSRRDFAFWALIWVGFGVLLLTYQGIQQLSHLFGVIRFLDFVTILAVMALFALMFYVFERMRLLQKKIEKIVEAVALREAKK</sequence>
<reference evidence="3" key="1">
    <citation type="journal article" date="2020" name="bioRxiv">
        <title>A rank-normalized archaeal taxonomy based on genome phylogeny resolves widespread incomplete and uneven classifications.</title>
        <authorList>
            <person name="Rinke C."/>
            <person name="Chuvochina M."/>
            <person name="Mussig A.J."/>
            <person name="Chaumeil P.-A."/>
            <person name="Waite D.W."/>
            <person name="Whitman W.B."/>
            <person name="Parks D.H."/>
            <person name="Hugenholtz P."/>
        </authorList>
    </citation>
    <scope>NUCLEOTIDE SEQUENCE [LARGE SCALE GENOMIC DNA]</scope>
</reference>
<evidence type="ECO:0000256" key="1">
    <source>
        <dbReference type="SAM" id="Phobius"/>
    </source>
</evidence>
<gene>
    <name evidence="2" type="ORF">HA252_04660</name>
</gene>
<protein>
    <submittedName>
        <fullName evidence="2">DUF2304 domain-containing protein</fullName>
    </submittedName>
</protein>
<dbReference type="EMBL" id="DUGH01000112">
    <property type="protein sequence ID" value="HIH16669.1"/>
    <property type="molecule type" value="Genomic_DNA"/>
</dbReference>
<evidence type="ECO:0000313" key="3">
    <source>
        <dbReference type="Proteomes" id="UP000564964"/>
    </source>
</evidence>
<feature type="transmembrane region" description="Helical" evidence="1">
    <location>
        <begin position="34"/>
        <end position="52"/>
    </location>
</feature>
<feature type="transmembrane region" description="Helical" evidence="1">
    <location>
        <begin position="64"/>
        <end position="84"/>
    </location>
</feature>
<keyword evidence="1" id="KW-0472">Membrane</keyword>
<accession>A0A7J4JJ77</accession>